<dbReference type="InterPro" id="IPR004045">
    <property type="entry name" value="Glutathione_S-Trfase_N"/>
</dbReference>
<dbReference type="Gene3D" id="3.40.30.10">
    <property type="entry name" value="Glutaredoxin"/>
    <property type="match status" value="1"/>
</dbReference>
<proteinExistence type="predicted"/>
<dbReference type="SUPFAM" id="SSF47616">
    <property type="entry name" value="GST C-terminal domain-like"/>
    <property type="match status" value="1"/>
</dbReference>
<evidence type="ECO:0000259" key="1">
    <source>
        <dbReference type="PROSITE" id="PS50404"/>
    </source>
</evidence>
<dbReference type="AlphaFoldDB" id="A0A0B7K3Z8"/>
<dbReference type="Gene3D" id="1.20.1050.10">
    <property type="match status" value="1"/>
</dbReference>
<name>A0A0B7K3Z8_BIOOC</name>
<sequence>MTDQNEPEIILYDLGSLQNEPFSPLAWRIRLMLNYKGIPYKTVFLEFPDIEPTLKGFGIPPHESSYADYTVPAIHHLPTNTYLMDSPAISEFIESKYPHPAVPLTSELGIKIQEKFRDVINPIFRISVMPSVYHIISPRAQIYFRKSRETLIGVTLEELDDPVKAEEAWKSADGDLSQLSDWTLTHKDEGPFVLGAQVSYTDFWIIGMLEWARVANRAAFDKVMAYPGVKRIHEACQPYMKKRD</sequence>
<organism evidence="2">
    <name type="scientific">Bionectria ochroleuca</name>
    <name type="common">Gliocladium roseum</name>
    <dbReference type="NCBI Taxonomy" id="29856"/>
    <lineage>
        <taxon>Eukaryota</taxon>
        <taxon>Fungi</taxon>
        <taxon>Dikarya</taxon>
        <taxon>Ascomycota</taxon>
        <taxon>Pezizomycotina</taxon>
        <taxon>Sordariomycetes</taxon>
        <taxon>Hypocreomycetidae</taxon>
        <taxon>Hypocreales</taxon>
        <taxon>Bionectriaceae</taxon>
        <taxon>Clonostachys</taxon>
    </lineage>
</organism>
<reference evidence="2" key="1">
    <citation type="submission" date="2015-01" db="EMBL/GenBank/DDBJ databases">
        <authorList>
            <person name="Durling Mikael"/>
        </authorList>
    </citation>
    <scope>NUCLEOTIDE SEQUENCE</scope>
</reference>
<feature type="domain" description="GST N-terminal" evidence="1">
    <location>
        <begin position="13"/>
        <end position="101"/>
    </location>
</feature>
<evidence type="ECO:0000313" key="2">
    <source>
        <dbReference type="EMBL" id="CEO49376.1"/>
    </source>
</evidence>
<dbReference type="InterPro" id="IPR054416">
    <property type="entry name" value="GST_UstS-like_C"/>
</dbReference>
<dbReference type="SUPFAM" id="SSF52833">
    <property type="entry name" value="Thioredoxin-like"/>
    <property type="match status" value="1"/>
</dbReference>
<gene>
    <name evidence="2" type="ORF">BN869_000005433_1</name>
</gene>
<dbReference type="PROSITE" id="PS50404">
    <property type="entry name" value="GST_NTER"/>
    <property type="match status" value="1"/>
</dbReference>
<dbReference type="Pfam" id="PF22041">
    <property type="entry name" value="GST_C_7"/>
    <property type="match status" value="1"/>
</dbReference>
<dbReference type="EMBL" id="CDPU01000014">
    <property type="protein sequence ID" value="CEO49376.1"/>
    <property type="molecule type" value="Genomic_DNA"/>
</dbReference>
<dbReference type="Pfam" id="PF13409">
    <property type="entry name" value="GST_N_2"/>
    <property type="match status" value="1"/>
</dbReference>
<accession>A0A0B7K3Z8</accession>
<dbReference type="InterPro" id="IPR036282">
    <property type="entry name" value="Glutathione-S-Trfase_C_sf"/>
</dbReference>
<dbReference type="InterPro" id="IPR036249">
    <property type="entry name" value="Thioredoxin-like_sf"/>
</dbReference>
<protein>
    <recommendedName>
        <fullName evidence="1">GST N-terminal domain-containing protein</fullName>
    </recommendedName>
</protein>